<dbReference type="AlphaFoldDB" id="A0A392SEJ9"/>
<evidence type="ECO:0000313" key="2">
    <source>
        <dbReference type="EMBL" id="MCI47079.1"/>
    </source>
</evidence>
<keyword evidence="3" id="KW-1185">Reference proteome</keyword>
<organism evidence="2 3">
    <name type="scientific">Trifolium medium</name>
    <dbReference type="NCBI Taxonomy" id="97028"/>
    <lineage>
        <taxon>Eukaryota</taxon>
        <taxon>Viridiplantae</taxon>
        <taxon>Streptophyta</taxon>
        <taxon>Embryophyta</taxon>
        <taxon>Tracheophyta</taxon>
        <taxon>Spermatophyta</taxon>
        <taxon>Magnoliopsida</taxon>
        <taxon>eudicotyledons</taxon>
        <taxon>Gunneridae</taxon>
        <taxon>Pentapetalae</taxon>
        <taxon>rosids</taxon>
        <taxon>fabids</taxon>
        <taxon>Fabales</taxon>
        <taxon>Fabaceae</taxon>
        <taxon>Papilionoideae</taxon>
        <taxon>50 kb inversion clade</taxon>
        <taxon>NPAAA clade</taxon>
        <taxon>Hologalegina</taxon>
        <taxon>IRL clade</taxon>
        <taxon>Trifolieae</taxon>
        <taxon>Trifolium</taxon>
    </lineage>
</organism>
<evidence type="ECO:0000313" key="3">
    <source>
        <dbReference type="Proteomes" id="UP000265520"/>
    </source>
</evidence>
<dbReference type="Proteomes" id="UP000265520">
    <property type="component" value="Unassembled WGS sequence"/>
</dbReference>
<sequence length="54" mass="6132">NPEDTATENPNEEALFHYLDPEMEALFHYPPGHDTGYLSDQNLSPSHEPIGKKH</sequence>
<dbReference type="EMBL" id="LXQA010366988">
    <property type="protein sequence ID" value="MCI47079.1"/>
    <property type="molecule type" value="Genomic_DNA"/>
</dbReference>
<feature type="region of interest" description="Disordered" evidence="1">
    <location>
        <begin position="30"/>
        <end position="54"/>
    </location>
</feature>
<proteinExistence type="predicted"/>
<comment type="caution">
    <text evidence="2">The sequence shown here is derived from an EMBL/GenBank/DDBJ whole genome shotgun (WGS) entry which is preliminary data.</text>
</comment>
<protein>
    <submittedName>
        <fullName evidence="2">Uncharacterized protein</fullName>
    </submittedName>
</protein>
<feature type="non-terminal residue" evidence="2">
    <location>
        <position position="1"/>
    </location>
</feature>
<evidence type="ECO:0000256" key="1">
    <source>
        <dbReference type="SAM" id="MobiDB-lite"/>
    </source>
</evidence>
<name>A0A392SEJ9_9FABA</name>
<reference evidence="2 3" key="1">
    <citation type="journal article" date="2018" name="Front. Plant Sci.">
        <title>Red Clover (Trifolium pratense) and Zigzag Clover (T. medium) - A Picture of Genomic Similarities and Differences.</title>
        <authorList>
            <person name="Dluhosova J."/>
            <person name="Istvanek J."/>
            <person name="Nedelnik J."/>
            <person name="Repkova J."/>
        </authorList>
    </citation>
    <scope>NUCLEOTIDE SEQUENCE [LARGE SCALE GENOMIC DNA]</scope>
    <source>
        <strain evidence="3">cv. 10/8</strain>
        <tissue evidence="2">Leaf</tissue>
    </source>
</reference>
<accession>A0A392SEJ9</accession>